<dbReference type="HOGENOM" id="CLU_2014867_0_0_1"/>
<organism evidence="2 3">
    <name type="scientific">Cochliobolus sativus (strain ND90Pr / ATCC 201652)</name>
    <name type="common">Common root rot and spot blotch fungus</name>
    <name type="synonym">Bipolaris sorokiniana</name>
    <dbReference type="NCBI Taxonomy" id="665912"/>
    <lineage>
        <taxon>Eukaryota</taxon>
        <taxon>Fungi</taxon>
        <taxon>Dikarya</taxon>
        <taxon>Ascomycota</taxon>
        <taxon>Pezizomycotina</taxon>
        <taxon>Dothideomycetes</taxon>
        <taxon>Pleosporomycetidae</taxon>
        <taxon>Pleosporales</taxon>
        <taxon>Pleosporineae</taxon>
        <taxon>Pleosporaceae</taxon>
        <taxon>Bipolaris</taxon>
    </lineage>
</organism>
<dbReference type="OMA" id="GTWISNT"/>
<dbReference type="EMBL" id="KB445642">
    <property type="protein sequence ID" value="EMD65227.1"/>
    <property type="molecule type" value="Genomic_DNA"/>
</dbReference>
<keyword evidence="1" id="KW-0812">Transmembrane</keyword>
<dbReference type="KEGG" id="bsc:COCSADRAFT_356602"/>
<reference evidence="2 3" key="1">
    <citation type="journal article" date="2012" name="PLoS Pathog.">
        <title>Diverse lifestyles and strategies of plant pathogenesis encoded in the genomes of eighteen Dothideomycetes fungi.</title>
        <authorList>
            <person name="Ohm R.A."/>
            <person name="Feau N."/>
            <person name="Henrissat B."/>
            <person name="Schoch C.L."/>
            <person name="Horwitz B.A."/>
            <person name="Barry K.W."/>
            <person name="Condon B.J."/>
            <person name="Copeland A.C."/>
            <person name="Dhillon B."/>
            <person name="Glaser F."/>
            <person name="Hesse C.N."/>
            <person name="Kosti I."/>
            <person name="LaButti K."/>
            <person name="Lindquist E.A."/>
            <person name="Lucas S."/>
            <person name="Salamov A.A."/>
            <person name="Bradshaw R.E."/>
            <person name="Ciuffetti L."/>
            <person name="Hamelin R.C."/>
            <person name="Kema G.H.J."/>
            <person name="Lawrence C."/>
            <person name="Scott J.A."/>
            <person name="Spatafora J.W."/>
            <person name="Turgeon B.G."/>
            <person name="de Wit P.J.G.M."/>
            <person name="Zhong S."/>
            <person name="Goodwin S.B."/>
            <person name="Grigoriev I.V."/>
        </authorList>
    </citation>
    <scope>NUCLEOTIDE SEQUENCE [LARGE SCALE GENOMIC DNA]</scope>
    <source>
        <strain evidence="3">ND90Pr / ATCC 201652</strain>
    </source>
</reference>
<dbReference type="Proteomes" id="UP000016934">
    <property type="component" value="Unassembled WGS sequence"/>
</dbReference>
<name>M2T8E3_COCSN</name>
<protein>
    <submittedName>
        <fullName evidence="2">Uncharacterized protein</fullName>
    </submittedName>
</protein>
<keyword evidence="3" id="KW-1185">Reference proteome</keyword>
<evidence type="ECO:0000313" key="2">
    <source>
        <dbReference type="EMBL" id="EMD65227.1"/>
    </source>
</evidence>
<keyword evidence="1" id="KW-1133">Transmembrane helix</keyword>
<gene>
    <name evidence="2" type="ORF">COCSADRAFT_356602</name>
</gene>
<reference evidence="3" key="2">
    <citation type="journal article" date="2013" name="PLoS Genet.">
        <title>Comparative genome structure, secondary metabolite, and effector coding capacity across Cochliobolus pathogens.</title>
        <authorList>
            <person name="Condon B.J."/>
            <person name="Leng Y."/>
            <person name="Wu D."/>
            <person name="Bushley K.E."/>
            <person name="Ohm R.A."/>
            <person name="Otillar R."/>
            <person name="Martin J."/>
            <person name="Schackwitz W."/>
            <person name="Grimwood J."/>
            <person name="MohdZainudin N."/>
            <person name="Xue C."/>
            <person name="Wang R."/>
            <person name="Manning V.A."/>
            <person name="Dhillon B."/>
            <person name="Tu Z.J."/>
            <person name="Steffenson B.J."/>
            <person name="Salamov A."/>
            <person name="Sun H."/>
            <person name="Lowry S."/>
            <person name="LaButti K."/>
            <person name="Han J."/>
            <person name="Copeland A."/>
            <person name="Lindquist E."/>
            <person name="Barry K."/>
            <person name="Schmutz J."/>
            <person name="Baker S.E."/>
            <person name="Ciuffetti L.M."/>
            <person name="Grigoriev I.V."/>
            <person name="Zhong S."/>
            <person name="Turgeon B.G."/>
        </authorList>
    </citation>
    <scope>NUCLEOTIDE SEQUENCE [LARGE SCALE GENOMIC DNA]</scope>
    <source>
        <strain evidence="3">ND90Pr / ATCC 201652</strain>
    </source>
</reference>
<dbReference type="AlphaFoldDB" id="M2T8E3"/>
<accession>M2T8E3</accession>
<dbReference type="OrthoDB" id="3690010at2759"/>
<evidence type="ECO:0000313" key="3">
    <source>
        <dbReference type="Proteomes" id="UP000016934"/>
    </source>
</evidence>
<keyword evidence="1" id="KW-0472">Membrane</keyword>
<dbReference type="GeneID" id="19138442"/>
<sequence length="137" mass="15197">MVASNQSNSIVHAATCGAPQRDNYDTASPRHSGLADPSINGAPRPFTLQCDMEIVCVGTWISNTGSQYTDSVSNNGTCAFPYLVLDKRREKVLMLLQYALLQRGLLAYAIAVYMKHVSSLRHVLEGLNFWWSLMEMV</sequence>
<dbReference type="RefSeq" id="XP_007699687.1">
    <property type="nucleotide sequence ID" value="XM_007701497.1"/>
</dbReference>
<evidence type="ECO:0000256" key="1">
    <source>
        <dbReference type="SAM" id="Phobius"/>
    </source>
</evidence>
<feature type="transmembrane region" description="Helical" evidence="1">
    <location>
        <begin position="92"/>
        <end position="114"/>
    </location>
</feature>
<proteinExistence type="predicted"/>